<keyword evidence="2" id="KW-0614">Plasmid</keyword>
<name>A0AAU7T1M8_9GAMM</name>
<dbReference type="Pfam" id="PF19865">
    <property type="entry name" value="DUF6338"/>
    <property type="match status" value="1"/>
</dbReference>
<evidence type="ECO:0000256" key="1">
    <source>
        <dbReference type="SAM" id="Phobius"/>
    </source>
</evidence>
<reference evidence="2" key="1">
    <citation type="submission" date="2024-06" db="EMBL/GenBank/DDBJ databases">
        <authorList>
            <person name="Song Z."/>
        </authorList>
    </citation>
    <scope>NUCLEOTIDE SEQUENCE</scope>
    <source>
        <strain evidence="2">A1-4-2</strain>
        <plasmid evidence="2">unnamed1</plasmid>
    </source>
</reference>
<geneLocation type="plasmid" evidence="2">
    <name>unnamed1</name>
</geneLocation>
<dbReference type="InterPro" id="IPR045919">
    <property type="entry name" value="DUF6338"/>
</dbReference>
<feature type="transmembrane region" description="Helical" evidence="1">
    <location>
        <begin position="69"/>
        <end position="95"/>
    </location>
</feature>
<gene>
    <name evidence="2" type="ORF">ABJ384_14995</name>
</gene>
<accession>A0AAU7T1M8</accession>
<protein>
    <submittedName>
        <fullName evidence="2">DUF6338 family protein</fullName>
    </submittedName>
</protein>
<feature type="transmembrane region" description="Helical" evidence="1">
    <location>
        <begin position="12"/>
        <end position="32"/>
    </location>
</feature>
<feature type="transmembrane region" description="Helical" evidence="1">
    <location>
        <begin position="44"/>
        <end position="63"/>
    </location>
</feature>
<keyword evidence="1" id="KW-0812">Transmembrane</keyword>
<organism evidence="2">
    <name type="scientific">Acinetobacter sp. A1-4-2</name>
    <dbReference type="NCBI Taxonomy" id="3156489"/>
    <lineage>
        <taxon>Bacteria</taxon>
        <taxon>Pseudomonadati</taxon>
        <taxon>Pseudomonadota</taxon>
        <taxon>Gammaproteobacteria</taxon>
        <taxon>Moraxellales</taxon>
        <taxon>Moraxellaceae</taxon>
        <taxon>Acinetobacter</taxon>
    </lineage>
</organism>
<dbReference type="EMBL" id="CP157982">
    <property type="protein sequence ID" value="XBU17275.1"/>
    <property type="molecule type" value="Genomic_DNA"/>
</dbReference>
<dbReference type="AlphaFoldDB" id="A0AAU7T1M8"/>
<sequence>MDLFDGNKILLFIFFFIPGFIALKTYDFFYAVNKKDLGKEILDAVFFSCLNYSVIGFPLIYIIDNYNINLLGFFIIGIISLLVAPCFLAFLWVYIINLICKKTKLGKSPHKTPLEYFNNEVRKNKHVWVQVELKDDSLISGV</sequence>
<keyword evidence="1" id="KW-0472">Membrane</keyword>
<proteinExistence type="predicted"/>
<evidence type="ECO:0000313" key="2">
    <source>
        <dbReference type="EMBL" id="XBU17275.1"/>
    </source>
</evidence>
<keyword evidence="1" id="KW-1133">Transmembrane helix</keyword>
<dbReference type="RefSeq" id="WP_349929888.1">
    <property type="nucleotide sequence ID" value="NZ_CP157982.1"/>
</dbReference>